<keyword evidence="5" id="KW-1185">Reference proteome</keyword>
<organism evidence="4 5">
    <name type="scientific">Rathayibacter rubneri</name>
    <dbReference type="NCBI Taxonomy" id="2950106"/>
    <lineage>
        <taxon>Bacteria</taxon>
        <taxon>Bacillati</taxon>
        <taxon>Actinomycetota</taxon>
        <taxon>Actinomycetes</taxon>
        <taxon>Micrococcales</taxon>
        <taxon>Microbacteriaceae</taxon>
        <taxon>Rathayibacter</taxon>
    </lineage>
</organism>
<sequence>MNDDPVLGTATPFRRRRRSLAVAARSAAAIGGLALVAAPLVAAPASAAPSGDELVISEVFARGGSAGAVYSNRFVELHNPTGSDIALGGTSLQYRSATGTANPTTTIALQGTVPAGGHFLVQGASNGTNGAALPAPDQIAGGLNLAAAGGTVFLVEGTAPLVAPPTGASPQPEAVLDTLGYGTSNTFETAAAPVPTLTESLSRADGTAGDTDVNSADFTVGAATPRSSGGGTLPTPGPTTAPTT</sequence>
<name>A0A9X2IU09_9MICO</name>
<reference evidence="4" key="1">
    <citation type="submission" date="2022-06" db="EMBL/GenBank/DDBJ databases">
        <title>Whole genome shotgun sequencing (WGS) of Rathayibacter sp. ZW T2_19, isolated from stored onions (Allium cepa).</title>
        <authorList>
            <person name="Stoll D.A."/>
            <person name="Huch M."/>
        </authorList>
    </citation>
    <scope>NUCLEOTIDE SEQUENCE</scope>
    <source>
        <strain evidence="4">ZW T2_19</strain>
    </source>
</reference>
<proteinExistence type="predicted"/>
<evidence type="ECO:0000256" key="1">
    <source>
        <dbReference type="SAM" id="MobiDB-lite"/>
    </source>
</evidence>
<feature type="non-terminal residue" evidence="4">
    <location>
        <position position="244"/>
    </location>
</feature>
<dbReference type="PROSITE" id="PS51841">
    <property type="entry name" value="LTD"/>
    <property type="match status" value="1"/>
</dbReference>
<gene>
    <name evidence="4" type="ORF">NB037_11755</name>
</gene>
<evidence type="ECO:0000313" key="5">
    <source>
        <dbReference type="Proteomes" id="UP001155240"/>
    </source>
</evidence>
<protein>
    <submittedName>
        <fullName evidence="4">Lamin tail domain-containing protein</fullName>
    </submittedName>
</protein>
<feature type="domain" description="LTD" evidence="3">
    <location>
        <begin position="41"/>
        <end position="183"/>
    </location>
</feature>
<dbReference type="RefSeq" id="WP_251945973.1">
    <property type="nucleotide sequence ID" value="NZ_JAMRYM010000049.1"/>
</dbReference>
<keyword evidence="2" id="KW-0732">Signal</keyword>
<feature type="region of interest" description="Disordered" evidence="1">
    <location>
        <begin position="195"/>
        <end position="244"/>
    </location>
</feature>
<dbReference type="EMBL" id="JAMRYM010000049">
    <property type="protein sequence ID" value="MCM6763093.1"/>
    <property type="molecule type" value="Genomic_DNA"/>
</dbReference>
<comment type="caution">
    <text evidence="4">The sequence shown here is derived from an EMBL/GenBank/DDBJ whole genome shotgun (WGS) entry which is preliminary data.</text>
</comment>
<dbReference type="Proteomes" id="UP001155240">
    <property type="component" value="Unassembled WGS sequence"/>
</dbReference>
<evidence type="ECO:0000259" key="3">
    <source>
        <dbReference type="PROSITE" id="PS51841"/>
    </source>
</evidence>
<feature type="signal peptide" evidence="2">
    <location>
        <begin position="1"/>
        <end position="47"/>
    </location>
</feature>
<feature type="compositionally biased region" description="Pro residues" evidence="1">
    <location>
        <begin position="235"/>
        <end position="244"/>
    </location>
</feature>
<accession>A0A9X2IU09</accession>
<dbReference type="AlphaFoldDB" id="A0A9X2IU09"/>
<dbReference type="Pfam" id="PF00932">
    <property type="entry name" value="LTD"/>
    <property type="match status" value="1"/>
</dbReference>
<evidence type="ECO:0000256" key="2">
    <source>
        <dbReference type="SAM" id="SignalP"/>
    </source>
</evidence>
<dbReference type="InterPro" id="IPR001322">
    <property type="entry name" value="Lamin_tail_dom"/>
</dbReference>
<feature type="chain" id="PRO_5040852276" evidence="2">
    <location>
        <begin position="48"/>
        <end position="244"/>
    </location>
</feature>
<evidence type="ECO:0000313" key="4">
    <source>
        <dbReference type="EMBL" id="MCM6763093.1"/>
    </source>
</evidence>